<feature type="compositionally biased region" description="Low complexity" evidence="3">
    <location>
        <begin position="744"/>
        <end position="757"/>
    </location>
</feature>
<evidence type="ECO:0000256" key="1">
    <source>
        <dbReference type="ARBA" id="ARBA00004370"/>
    </source>
</evidence>
<dbReference type="Gene3D" id="3.40.710.10">
    <property type="entry name" value="DD-peptidase/beta-lactamase superfamily"/>
    <property type="match status" value="1"/>
</dbReference>
<gene>
    <name evidence="5" type="ORF">DGD08_03240</name>
</gene>
<dbReference type="Gene3D" id="3.90.1310.10">
    <property type="entry name" value="Penicillin-binding protein 2a (Domain 2)"/>
    <property type="match status" value="1"/>
</dbReference>
<feature type="region of interest" description="Disordered" evidence="3">
    <location>
        <begin position="620"/>
        <end position="641"/>
    </location>
</feature>
<dbReference type="Pfam" id="PF00905">
    <property type="entry name" value="Transpeptidase"/>
    <property type="match status" value="1"/>
</dbReference>
<dbReference type="InterPro" id="IPR050515">
    <property type="entry name" value="Beta-lactam/transpept"/>
</dbReference>
<evidence type="ECO:0000256" key="3">
    <source>
        <dbReference type="SAM" id="MobiDB-lite"/>
    </source>
</evidence>
<name>A0A3D4V508_9BACT</name>
<protein>
    <recommendedName>
        <fullName evidence="4">PASTA domain-containing protein</fullName>
    </recommendedName>
</protein>
<dbReference type="Gene3D" id="3.30.450.330">
    <property type="match status" value="1"/>
</dbReference>
<feature type="region of interest" description="Disordered" evidence="3">
    <location>
        <begin position="1"/>
        <end position="29"/>
    </location>
</feature>
<feature type="compositionally biased region" description="Low complexity" evidence="3">
    <location>
        <begin position="768"/>
        <end position="783"/>
    </location>
</feature>
<evidence type="ECO:0000256" key="2">
    <source>
        <dbReference type="ARBA" id="ARBA00023136"/>
    </source>
</evidence>
<keyword evidence="2" id="KW-0472">Membrane</keyword>
<dbReference type="InterPro" id="IPR005543">
    <property type="entry name" value="PASTA_dom"/>
</dbReference>
<dbReference type="PANTHER" id="PTHR30627">
    <property type="entry name" value="PEPTIDOGLYCAN D,D-TRANSPEPTIDASE"/>
    <property type="match status" value="1"/>
</dbReference>
<feature type="compositionally biased region" description="Basic and acidic residues" evidence="3">
    <location>
        <begin position="1"/>
        <end position="10"/>
    </location>
</feature>
<dbReference type="AlphaFoldDB" id="A0A3D4V508"/>
<feature type="domain" description="PASTA" evidence="4">
    <location>
        <begin position="663"/>
        <end position="731"/>
    </location>
</feature>
<dbReference type="SUPFAM" id="SSF56519">
    <property type="entry name" value="Penicillin binding protein dimerisation domain"/>
    <property type="match status" value="1"/>
</dbReference>
<dbReference type="CDD" id="cd06577">
    <property type="entry name" value="PASTA_pknB"/>
    <property type="match status" value="1"/>
</dbReference>
<organism evidence="5 6">
    <name type="scientific">Gemmatimonas aurantiaca</name>
    <dbReference type="NCBI Taxonomy" id="173480"/>
    <lineage>
        <taxon>Bacteria</taxon>
        <taxon>Pseudomonadati</taxon>
        <taxon>Gemmatimonadota</taxon>
        <taxon>Gemmatimonadia</taxon>
        <taxon>Gemmatimonadales</taxon>
        <taxon>Gemmatimonadaceae</taxon>
        <taxon>Gemmatimonas</taxon>
    </lineage>
</organism>
<dbReference type="OMA" id="PRIHGED"/>
<feature type="compositionally biased region" description="Low complexity" evidence="3">
    <location>
        <begin position="790"/>
        <end position="808"/>
    </location>
</feature>
<dbReference type="EMBL" id="DPIY01000004">
    <property type="protein sequence ID" value="HCT56209.1"/>
    <property type="molecule type" value="Genomic_DNA"/>
</dbReference>
<evidence type="ECO:0000259" key="4">
    <source>
        <dbReference type="PROSITE" id="PS51178"/>
    </source>
</evidence>
<comment type="caution">
    <text evidence="5">The sequence shown here is derived from an EMBL/GenBank/DDBJ whole genome shotgun (WGS) entry which is preliminary data.</text>
</comment>
<dbReference type="InterPro" id="IPR001460">
    <property type="entry name" value="PCN-bd_Tpept"/>
</dbReference>
<dbReference type="PROSITE" id="PS51178">
    <property type="entry name" value="PASTA"/>
    <property type="match status" value="1"/>
</dbReference>
<dbReference type="Gene3D" id="3.30.10.20">
    <property type="match status" value="1"/>
</dbReference>
<dbReference type="GO" id="GO:0071555">
    <property type="term" value="P:cell wall organization"/>
    <property type="evidence" value="ECO:0007669"/>
    <property type="project" value="TreeGrafter"/>
</dbReference>
<dbReference type="Proteomes" id="UP000264071">
    <property type="component" value="Unassembled WGS sequence"/>
</dbReference>
<dbReference type="GO" id="GO:0008658">
    <property type="term" value="F:penicillin binding"/>
    <property type="evidence" value="ECO:0007669"/>
    <property type="project" value="InterPro"/>
</dbReference>
<comment type="subcellular location">
    <subcellularLocation>
        <location evidence="1">Membrane</location>
    </subcellularLocation>
</comment>
<dbReference type="InterPro" id="IPR012338">
    <property type="entry name" value="Beta-lactam/transpept-like"/>
</dbReference>
<reference evidence="5 6" key="1">
    <citation type="journal article" date="2018" name="Nat. Biotechnol.">
        <title>A standardized bacterial taxonomy based on genome phylogeny substantially revises the tree of life.</title>
        <authorList>
            <person name="Parks D.H."/>
            <person name="Chuvochina M."/>
            <person name="Waite D.W."/>
            <person name="Rinke C."/>
            <person name="Skarshewski A."/>
            <person name="Chaumeil P.A."/>
            <person name="Hugenholtz P."/>
        </authorList>
    </citation>
    <scope>NUCLEOTIDE SEQUENCE [LARGE SCALE GENOMIC DNA]</scope>
    <source>
        <strain evidence="5">UBA8844</strain>
    </source>
</reference>
<dbReference type="InterPro" id="IPR036138">
    <property type="entry name" value="PBP_dimer_sf"/>
</dbReference>
<feature type="compositionally biased region" description="Pro residues" evidence="3">
    <location>
        <begin position="629"/>
        <end position="640"/>
    </location>
</feature>
<feature type="compositionally biased region" description="Low complexity" evidence="3">
    <location>
        <begin position="820"/>
        <end position="839"/>
    </location>
</feature>
<feature type="region of interest" description="Disordered" evidence="3">
    <location>
        <begin position="744"/>
        <end position="839"/>
    </location>
</feature>
<sequence>MTHYPLDADPRTAGTAQPVGDPVTAEQTPLPVSRGRSAFVHVTLVLFAAAIVARAAQIQLVERESWQRIAERQHVKDLAVAPPRGAILEATGNVLVETREQMKLVIEPHNLTSVKRKGKDGKTRTVDTRAIVRRGLRELRVSDANMRRVFNNPKARWVELPYRFLPADLDRFKGLPGVKTVSVLTRVNATPEGLRGIVGALNPDGAPVGGIEMELDPFLRGEAGHTPVVLDGRGGRIGSPMLTPVEARPGHTVTLTINQSLQEIAEQALTDARKRTGASGGDVVILDPRDGAILALAGVRDGKAALTSTPLAEPYEPGSVMKPFVVSRLLDAGRAQPDEMLNTENGTWSVAGRTLSDEHKAASMSVRDIIRFSSNIGTAKLAMRFNEQQEYQALRDFGFGNYTGVPYPAESRGRLSLPKEWGKMTPASVAIGYEMMATPVQIATAYAALANDGELLQPVLVREVRDSEGRVVFQHRKRAIRQVVTPATAALMRTMLKSVVDSGTARAANLATFDVAGKSGTARRLIPGQGYVPGRYNASFAGMFPAEDPQYVIVARLIDPEGTYFGGIVSGAMANMILQNALATRDASLDRGALARVARPIPVAPVKPLSPEALRIAARDSARRDSLKAPPPPKAEPLPGPARVVVDLPFDAQRANARRVSDNAELQLVPSVYGLDAREAVRVLYAAGFQVSVTSGGDARYGDARDTDVRTRPATGTALRSGATVLLEVPRFAVAAAPRAATSAPAAGAEAGSTSAAKPSTAGPTSRSAAKPSTKSPAKSAAKPSKKPSAKTPAKSSGRSSARGATKATRQSTAGKAKPRAGSSTSRPSSRSAGATDRH</sequence>
<dbReference type="SUPFAM" id="SSF56601">
    <property type="entry name" value="beta-lactamase/transpeptidase-like"/>
    <property type="match status" value="1"/>
</dbReference>
<proteinExistence type="predicted"/>
<dbReference type="PANTHER" id="PTHR30627:SF1">
    <property type="entry name" value="PEPTIDOGLYCAN D,D-TRANSPEPTIDASE FTSI"/>
    <property type="match status" value="1"/>
</dbReference>
<accession>A0A3D4V508</accession>
<evidence type="ECO:0000313" key="6">
    <source>
        <dbReference type="Proteomes" id="UP000264071"/>
    </source>
</evidence>
<dbReference type="GO" id="GO:0005886">
    <property type="term" value="C:plasma membrane"/>
    <property type="evidence" value="ECO:0007669"/>
    <property type="project" value="TreeGrafter"/>
</dbReference>
<evidence type="ECO:0000313" key="5">
    <source>
        <dbReference type="EMBL" id="HCT56209.1"/>
    </source>
</evidence>